<evidence type="ECO:0008006" key="4">
    <source>
        <dbReference type="Google" id="ProtNLM"/>
    </source>
</evidence>
<organism evidence="2 3">
    <name type="scientific">Methyloceanibacter marginalis</name>
    <dbReference type="NCBI Taxonomy" id="1774971"/>
    <lineage>
        <taxon>Bacteria</taxon>
        <taxon>Pseudomonadati</taxon>
        <taxon>Pseudomonadota</taxon>
        <taxon>Alphaproteobacteria</taxon>
        <taxon>Hyphomicrobiales</taxon>
        <taxon>Hyphomicrobiaceae</taxon>
        <taxon>Methyloceanibacter</taxon>
    </lineage>
</organism>
<protein>
    <recommendedName>
        <fullName evidence="4">DUF1579 domain-containing protein</fullName>
    </recommendedName>
</protein>
<dbReference type="Proteomes" id="UP000095042">
    <property type="component" value="Unassembled WGS sequence"/>
</dbReference>
<feature type="compositionally biased region" description="Polar residues" evidence="1">
    <location>
        <begin position="1"/>
        <end position="10"/>
    </location>
</feature>
<comment type="caution">
    <text evidence="2">The sequence shown here is derived from an EMBL/GenBank/DDBJ whole genome shotgun (WGS) entry which is preliminary data.</text>
</comment>
<accession>A0A1E3WBN6</accession>
<sequence>MTETKSSEQAPENPCPKAEPQKEHEWLHKLVGDWTCEMECSMGPDQPPMESTGTESVRSLGGLWTIGEGTGDAPDGTPVKSIMTLGYDPQKQKFVGTFVASMMTHLWSYEGTLDGSGKILTLDTEGPSFTGDGGMSRYQDIIEFVSDDHRTLKSRMPGEDGKWIQFMTAHYKRKS</sequence>
<dbReference type="OrthoDB" id="512336at2"/>
<evidence type="ECO:0000313" key="3">
    <source>
        <dbReference type="Proteomes" id="UP000095042"/>
    </source>
</evidence>
<reference evidence="2 3" key="1">
    <citation type="journal article" date="2016" name="Environ. Microbiol.">
        <title>New Methyloceanibacter diversity from North Sea sediments includes methanotroph containing solely the soluble methane monooxygenase.</title>
        <authorList>
            <person name="Vekeman B."/>
            <person name="Kerckhof F.M."/>
            <person name="Cremers G."/>
            <person name="de Vos P."/>
            <person name="Vandamme P."/>
            <person name="Boon N."/>
            <person name="Op den Camp H.J."/>
            <person name="Heylen K."/>
        </authorList>
    </citation>
    <scope>NUCLEOTIDE SEQUENCE [LARGE SCALE GENOMIC DNA]</scope>
    <source>
        <strain evidence="2 3">R-67177</strain>
    </source>
</reference>
<name>A0A1E3WBN6_9HYPH</name>
<dbReference type="EMBL" id="LPWD01000149">
    <property type="protein sequence ID" value="ODS03201.1"/>
    <property type="molecule type" value="Genomic_DNA"/>
</dbReference>
<gene>
    <name evidence="2" type="ORF">AUC71_10935</name>
</gene>
<evidence type="ECO:0000256" key="1">
    <source>
        <dbReference type="SAM" id="MobiDB-lite"/>
    </source>
</evidence>
<feature type="region of interest" description="Disordered" evidence="1">
    <location>
        <begin position="1"/>
        <end position="24"/>
    </location>
</feature>
<proteinExistence type="predicted"/>
<keyword evidence="3" id="KW-1185">Reference proteome</keyword>
<dbReference type="InterPro" id="IPR011473">
    <property type="entry name" value="DUF1579"/>
</dbReference>
<dbReference type="AlphaFoldDB" id="A0A1E3WBN6"/>
<evidence type="ECO:0000313" key="2">
    <source>
        <dbReference type="EMBL" id="ODS03201.1"/>
    </source>
</evidence>
<dbReference type="Pfam" id="PF07617">
    <property type="entry name" value="DUF1579"/>
    <property type="match status" value="1"/>
</dbReference>